<keyword evidence="2" id="KW-1185">Reference proteome</keyword>
<gene>
    <name evidence="1" type="ORF">SAMN05877753_1231</name>
</gene>
<feature type="non-terminal residue" evidence="1">
    <location>
        <position position="34"/>
    </location>
</feature>
<proteinExistence type="predicted"/>
<evidence type="ECO:0000313" key="1">
    <source>
        <dbReference type="EMBL" id="SNX75940.1"/>
    </source>
</evidence>
<dbReference type="AlphaFoldDB" id="A0A285D815"/>
<protein>
    <submittedName>
        <fullName evidence="1">Uncharacterized protein</fullName>
    </submittedName>
</protein>
<accession>A0A285D815</accession>
<evidence type="ECO:0000313" key="2">
    <source>
        <dbReference type="Proteomes" id="UP000219546"/>
    </source>
</evidence>
<reference evidence="1 2" key="1">
    <citation type="submission" date="2017-08" db="EMBL/GenBank/DDBJ databases">
        <authorList>
            <person name="de Groot N.N."/>
        </authorList>
    </citation>
    <scope>NUCLEOTIDE SEQUENCE [LARGE SCALE GENOMIC DNA]</scope>
    <source>
        <strain evidence="1 2">JC228</strain>
    </source>
</reference>
<sequence>MNHTEQLEKLISEVLDKYAKENQLKISYNSNYYK</sequence>
<organism evidence="1 2">
    <name type="scientific">Bacillus oleivorans</name>
    <dbReference type="NCBI Taxonomy" id="1448271"/>
    <lineage>
        <taxon>Bacteria</taxon>
        <taxon>Bacillati</taxon>
        <taxon>Bacillota</taxon>
        <taxon>Bacilli</taxon>
        <taxon>Bacillales</taxon>
        <taxon>Bacillaceae</taxon>
        <taxon>Bacillus</taxon>
    </lineage>
</organism>
<dbReference type="EMBL" id="OAOP01000023">
    <property type="protein sequence ID" value="SNX75940.1"/>
    <property type="molecule type" value="Genomic_DNA"/>
</dbReference>
<name>A0A285D815_9BACI</name>
<dbReference type="Proteomes" id="UP000219546">
    <property type="component" value="Unassembled WGS sequence"/>
</dbReference>